<evidence type="ECO:0000256" key="2">
    <source>
        <dbReference type="ARBA" id="ARBA00022801"/>
    </source>
</evidence>
<dbReference type="GO" id="GO:0016787">
    <property type="term" value="F:hydrolase activity"/>
    <property type="evidence" value="ECO:0007669"/>
    <property type="project" value="UniProtKB-KW"/>
</dbReference>
<dbReference type="Proteomes" id="UP001589810">
    <property type="component" value="Unassembled WGS sequence"/>
</dbReference>
<dbReference type="EMBL" id="JBHLUD010000013">
    <property type="protein sequence ID" value="MFC0547029.1"/>
    <property type="molecule type" value="Genomic_DNA"/>
</dbReference>
<dbReference type="PANTHER" id="PTHR43782">
    <property type="entry name" value="ARGINASE"/>
    <property type="match status" value="1"/>
</dbReference>
<keyword evidence="3" id="KW-0464">Manganese</keyword>
<evidence type="ECO:0000256" key="1">
    <source>
        <dbReference type="ARBA" id="ARBA00022723"/>
    </source>
</evidence>
<dbReference type="PRINTS" id="PR00116">
    <property type="entry name" value="ARGINASE"/>
</dbReference>
<dbReference type="EC" id="3.5.3.-" evidence="5"/>
<evidence type="ECO:0000256" key="4">
    <source>
        <dbReference type="PROSITE-ProRule" id="PRU00742"/>
    </source>
</evidence>
<comment type="caution">
    <text evidence="5">The sequence shown here is derived from an EMBL/GenBank/DDBJ whole genome shotgun (WGS) entry which is preliminary data.</text>
</comment>
<dbReference type="CDD" id="cd09999">
    <property type="entry name" value="Arginase-like_1"/>
    <property type="match status" value="1"/>
</dbReference>
<keyword evidence="6" id="KW-1185">Reference proteome</keyword>
<dbReference type="Pfam" id="PF00491">
    <property type="entry name" value="Arginase"/>
    <property type="match status" value="1"/>
</dbReference>
<keyword evidence="1" id="KW-0479">Metal-binding</keyword>
<protein>
    <submittedName>
        <fullName evidence="5">Arginase family protein</fullName>
        <ecNumber evidence="5">3.5.3.-</ecNumber>
    </submittedName>
</protein>
<dbReference type="PROSITE" id="PS51409">
    <property type="entry name" value="ARGINASE_2"/>
    <property type="match status" value="1"/>
</dbReference>
<dbReference type="InterPro" id="IPR023696">
    <property type="entry name" value="Ureohydrolase_dom_sf"/>
</dbReference>
<accession>A0ABV6N361</accession>
<dbReference type="InterPro" id="IPR006035">
    <property type="entry name" value="Ureohydrolase"/>
</dbReference>
<comment type="similarity">
    <text evidence="4">Belongs to the arginase family.</text>
</comment>
<gene>
    <name evidence="5" type="ORF">ACFFH7_36350</name>
</gene>
<dbReference type="RefSeq" id="WP_273937261.1">
    <property type="nucleotide sequence ID" value="NZ_CP097263.1"/>
</dbReference>
<name>A0ABV6N361_9PSEU</name>
<evidence type="ECO:0000313" key="5">
    <source>
        <dbReference type="EMBL" id="MFC0547029.1"/>
    </source>
</evidence>
<proteinExistence type="inferred from homology"/>
<dbReference type="Gene3D" id="3.40.800.10">
    <property type="entry name" value="Ureohydrolase domain"/>
    <property type="match status" value="1"/>
</dbReference>
<dbReference type="SUPFAM" id="SSF52768">
    <property type="entry name" value="Arginase/deacetylase"/>
    <property type="match status" value="1"/>
</dbReference>
<evidence type="ECO:0000256" key="3">
    <source>
        <dbReference type="ARBA" id="ARBA00023211"/>
    </source>
</evidence>
<organism evidence="5 6">
    <name type="scientific">Kutzneria chonburiensis</name>
    <dbReference type="NCBI Taxonomy" id="1483604"/>
    <lineage>
        <taxon>Bacteria</taxon>
        <taxon>Bacillati</taxon>
        <taxon>Actinomycetota</taxon>
        <taxon>Actinomycetes</taxon>
        <taxon>Pseudonocardiales</taxon>
        <taxon>Pseudonocardiaceae</taxon>
        <taxon>Kutzneria</taxon>
    </lineage>
</organism>
<dbReference type="PIRSF" id="PIRSF036979">
    <property type="entry name" value="Arginase"/>
    <property type="match status" value="1"/>
</dbReference>
<keyword evidence="2 5" id="KW-0378">Hydrolase</keyword>
<reference evidence="5 6" key="1">
    <citation type="submission" date="2024-09" db="EMBL/GenBank/DDBJ databases">
        <authorList>
            <person name="Sun Q."/>
            <person name="Mori K."/>
        </authorList>
    </citation>
    <scope>NUCLEOTIDE SEQUENCE [LARGE SCALE GENOMIC DNA]</scope>
    <source>
        <strain evidence="5 6">TBRC 1432</strain>
    </source>
</reference>
<dbReference type="PANTHER" id="PTHR43782:SF3">
    <property type="entry name" value="ARGINASE"/>
    <property type="match status" value="1"/>
</dbReference>
<evidence type="ECO:0000313" key="6">
    <source>
        <dbReference type="Proteomes" id="UP001589810"/>
    </source>
</evidence>
<sequence length="297" mass="30725">MAISIVDAPTNLGLRPPAPGVVPGCAKAPAALREAGLVNRLAAADAGGIVAPRYDLGGWQPGDGVFHASQIALYSRRIADRVAGLIGGHTFPLVLGGDCSVLLGTGLALRERAMAEGRRYGLAFIDGHSDFRHPGNSTSIGAAAGEDLALATGRGQADVAARLFEDADVVVLGIREDDEDRAELTAAGIGHRTALEIRKAGAAESAEWARRRLDELDGFWVHLDVDVLDPAVMPCVDSPDPDGLEHAELAELLAGLTVAPGCLGVEVTVFDPDLDPAGAYAKALVDTLARGLAPRVS</sequence>